<reference evidence="1 6" key="4">
    <citation type="submission" date="2019-07" db="EMBL/GenBank/DDBJ databases">
        <title>Whole genome shotgun sequence of Flavobacterium glycines NBRC 105008.</title>
        <authorList>
            <person name="Hosoyama A."/>
            <person name="Uohara A."/>
            <person name="Ohji S."/>
            <person name="Ichikawa N."/>
        </authorList>
    </citation>
    <scope>NUCLEOTIDE SEQUENCE [LARGE SCALE GENOMIC DNA]</scope>
    <source>
        <strain evidence="1 6">NBRC 105008</strain>
    </source>
</reference>
<comment type="caution">
    <text evidence="2">The sequence shown here is derived from an EMBL/GenBank/DDBJ whole genome shotgun (WGS) entry which is preliminary data.</text>
</comment>
<reference evidence="2" key="2">
    <citation type="submission" date="2016-03" db="EMBL/GenBank/DDBJ databases">
        <authorList>
            <person name="Ploux O."/>
        </authorList>
    </citation>
    <scope>NUCLEOTIDE SEQUENCE</scope>
    <source>
        <strain evidence="2">NBRC 105008</strain>
    </source>
</reference>
<sequence>MKLIARLFLFLFIAFLSTPTIVTLIEKSTDISMFFNMSEEEHVKKEVKGLFYFLASPVAFELKKAVKRSLILFENLSKHDRISRKIFSPPPNCA</sequence>
<dbReference type="EMBL" id="LVEO01000002">
    <property type="protein sequence ID" value="OCB74647.1"/>
    <property type="molecule type" value="Genomic_DNA"/>
</dbReference>
<evidence type="ECO:0000313" key="6">
    <source>
        <dbReference type="Proteomes" id="UP000321579"/>
    </source>
</evidence>
<reference evidence="4" key="1">
    <citation type="submission" date="2016-03" db="EMBL/GenBank/DDBJ databases">
        <title>Draft genome sequence of Paenibacillus glacialis DSM 22343.</title>
        <authorList>
            <person name="Shin S.-K."/>
            <person name="Yi H."/>
        </authorList>
    </citation>
    <scope>NUCLEOTIDE SEQUENCE [LARGE SCALE GENOMIC DNA]</scope>
    <source>
        <strain evidence="4">NBRC 105008</strain>
    </source>
</reference>
<evidence type="ECO:0000313" key="2">
    <source>
        <dbReference type="EMBL" id="OCB74647.1"/>
    </source>
</evidence>
<dbReference type="RefSeq" id="WP_066324141.1">
    <property type="nucleotide sequence ID" value="NZ_BJVF01000001.1"/>
</dbReference>
<protein>
    <submittedName>
        <fullName evidence="2">Uncharacterized protein</fullName>
    </submittedName>
</protein>
<evidence type="ECO:0000313" key="5">
    <source>
        <dbReference type="Proteomes" id="UP000182367"/>
    </source>
</evidence>
<proteinExistence type="predicted"/>
<dbReference type="STRING" id="551990.SAMN05192550_1626"/>
<dbReference type="Proteomes" id="UP000321579">
    <property type="component" value="Unassembled WGS sequence"/>
</dbReference>
<dbReference type="EMBL" id="FNEO01000001">
    <property type="protein sequence ID" value="SDJ09039.1"/>
    <property type="molecule type" value="Genomic_DNA"/>
</dbReference>
<name>A0A1B9DY97_9FLAO</name>
<reference evidence="3 5" key="3">
    <citation type="submission" date="2016-10" db="EMBL/GenBank/DDBJ databases">
        <authorList>
            <person name="Varghese N."/>
            <person name="Submissions S."/>
        </authorList>
    </citation>
    <scope>NUCLEOTIDE SEQUENCE [LARGE SCALE GENOMIC DNA]</scope>
    <source>
        <strain evidence="3 5">Gm-149</strain>
    </source>
</reference>
<evidence type="ECO:0000313" key="3">
    <source>
        <dbReference type="EMBL" id="SDJ09039.1"/>
    </source>
</evidence>
<accession>A0A1B9DY97</accession>
<evidence type="ECO:0000313" key="1">
    <source>
        <dbReference type="EMBL" id="GEL09377.1"/>
    </source>
</evidence>
<dbReference type="Proteomes" id="UP000093226">
    <property type="component" value="Unassembled WGS sequence"/>
</dbReference>
<organism evidence="2 4">
    <name type="scientific">Flavobacterium glycines</name>
    <dbReference type="NCBI Taxonomy" id="551990"/>
    <lineage>
        <taxon>Bacteria</taxon>
        <taxon>Pseudomonadati</taxon>
        <taxon>Bacteroidota</taxon>
        <taxon>Flavobacteriia</taxon>
        <taxon>Flavobacteriales</taxon>
        <taxon>Flavobacteriaceae</taxon>
        <taxon>Flavobacterium</taxon>
    </lineage>
</organism>
<dbReference type="Proteomes" id="UP000182367">
    <property type="component" value="Unassembled WGS sequence"/>
</dbReference>
<gene>
    <name evidence="2" type="ORF">FBGL_01375</name>
    <name evidence="1" type="ORF">FGL01_01160</name>
    <name evidence="3" type="ORF">SAMN05192550_1626</name>
</gene>
<dbReference type="AlphaFoldDB" id="A0A1B9DY97"/>
<keyword evidence="5" id="KW-1185">Reference proteome</keyword>
<evidence type="ECO:0000313" key="4">
    <source>
        <dbReference type="Proteomes" id="UP000093226"/>
    </source>
</evidence>
<dbReference type="OrthoDB" id="839726at2"/>
<dbReference type="EMBL" id="BJVF01000001">
    <property type="protein sequence ID" value="GEL09377.1"/>
    <property type="molecule type" value="Genomic_DNA"/>
</dbReference>